<name>D1P216_9GAMM</name>
<keyword evidence="12" id="KW-1185">Reference proteome</keyword>
<keyword evidence="7 10" id="KW-1133">Transmembrane helix</keyword>
<dbReference type="GO" id="GO:0015188">
    <property type="term" value="F:L-isoleucine transmembrane transporter activity"/>
    <property type="evidence" value="ECO:0007669"/>
    <property type="project" value="TreeGrafter"/>
</dbReference>
<proteinExistence type="inferred from homology"/>
<feature type="transmembrane region" description="Helical" evidence="10">
    <location>
        <begin position="95"/>
        <end position="114"/>
    </location>
</feature>
<evidence type="ECO:0000256" key="2">
    <source>
        <dbReference type="ARBA" id="ARBA00022448"/>
    </source>
</evidence>
<protein>
    <submittedName>
        <fullName evidence="11">Branched-chain amino acid transporter permease subunit LivH</fullName>
    </submittedName>
</protein>
<dbReference type="GO" id="GO:0042941">
    <property type="term" value="P:D-alanine transmembrane transport"/>
    <property type="evidence" value="ECO:0007669"/>
    <property type="project" value="TreeGrafter"/>
</dbReference>
<dbReference type="NCBIfam" id="NF008011">
    <property type="entry name" value="PRK10740.1"/>
    <property type="match status" value="1"/>
</dbReference>
<feature type="transmembrane region" description="Helical" evidence="10">
    <location>
        <begin position="46"/>
        <end position="64"/>
    </location>
</feature>
<dbReference type="Proteomes" id="UP000005512">
    <property type="component" value="Unassembled WGS sequence"/>
</dbReference>
<accession>D1P216</accession>
<sequence length="333" mass="35714">MSWEPNNGLPASALHRGTVVRKDNLMSDQILYFIQQFLNGLTLGSTYALIAIGYTMVYGIIGMINFAHGEVYMIGSYVSFIAIAGLMMLGIDVGWILIAAAFIAAIVVSSSYGWSIERVAYRPVRHSKRLIALISAIGMSIFLQNYVSLSQGSRDLALPSLITGQWVLGESDGFEATISKMQLVIWIVTFLSMLALTLFIRYSRMGRACRACAEDLKMASLLGINTDRVISLTFVIGAVMAAVAGVLLGQFYGVINPYIGFMAGMKAFTAAVLGGIGSIPGAMLGGLILGVSEAMTSAYLSTEYKDVVSFGLLIGVLLIMPTGILGRPEVEKV</sequence>
<dbReference type="GO" id="GO:1903806">
    <property type="term" value="P:L-isoleucine import across plasma membrane"/>
    <property type="evidence" value="ECO:0007669"/>
    <property type="project" value="TreeGrafter"/>
</dbReference>
<evidence type="ECO:0000256" key="9">
    <source>
        <dbReference type="ARBA" id="ARBA00037998"/>
    </source>
</evidence>
<keyword evidence="6" id="KW-0029">Amino-acid transport</keyword>
<comment type="caution">
    <text evidence="11">The sequence shown here is derived from an EMBL/GenBank/DDBJ whole genome shotgun (WGS) entry which is preliminary data.</text>
</comment>
<dbReference type="GO" id="GO:0005304">
    <property type="term" value="F:L-valine transmembrane transporter activity"/>
    <property type="evidence" value="ECO:0007669"/>
    <property type="project" value="TreeGrafter"/>
</dbReference>
<evidence type="ECO:0000256" key="4">
    <source>
        <dbReference type="ARBA" id="ARBA00022519"/>
    </source>
</evidence>
<dbReference type="PANTHER" id="PTHR11795">
    <property type="entry name" value="BRANCHED-CHAIN AMINO ACID TRANSPORT SYSTEM PERMEASE PROTEIN LIVH"/>
    <property type="match status" value="1"/>
</dbReference>
<keyword evidence="2" id="KW-0813">Transport</keyword>
<evidence type="ECO:0000256" key="7">
    <source>
        <dbReference type="ARBA" id="ARBA00022989"/>
    </source>
</evidence>
<dbReference type="CDD" id="cd06582">
    <property type="entry name" value="TM_PBP1_LivH_like"/>
    <property type="match status" value="1"/>
</dbReference>
<feature type="transmembrane region" description="Helical" evidence="10">
    <location>
        <begin position="183"/>
        <end position="200"/>
    </location>
</feature>
<comment type="subcellular location">
    <subcellularLocation>
        <location evidence="1">Cell inner membrane</location>
        <topology evidence="1">Multi-pass membrane protein</topology>
    </subcellularLocation>
</comment>
<feature type="transmembrane region" description="Helical" evidence="10">
    <location>
        <begin position="130"/>
        <end position="147"/>
    </location>
</feature>
<feature type="transmembrane region" description="Helical" evidence="10">
    <location>
        <begin position="71"/>
        <end position="89"/>
    </location>
</feature>
<dbReference type="PANTHER" id="PTHR11795:SF371">
    <property type="entry name" value="HIGH-AFFINITY BRANCHED-CHAIN AMINO ACID TRANSPORT SYSTEM PERMEASE PROTEIN LIVH"/>
    <property type="match status" value="1"/>
</dbReference>
<gene>
    <name evidence="11" type="ORF">PROVRUST_06239</name>
</gene>
<keyword evidence="3" id="KW-1003">Cell membrane</keyword>
<dbReference type="InterPro" id="IPR052157">
    <property type="entry name" value="BCAA_transport_permease"/>
</dbReference>
<comment type="similarity">
    <text evidence="9">Belongs to the binding-protein-dependent transport system permease family. LivHM subfamily.</text>
</comment>
<dbReference type="eggNOG" id="COG0559">
    <property type="taxonomic scope" value="Bacteria"/>
</dbReference>
<dbReference type="GO" id="GO:0015808">
    <property type="term" value="P:L-alanine transport"/>
    <property type="evidence" value="ECO:0007669"/>
    <property type="project" value="TreeGrafter"/>
</dbReference>
<evidence type="ECO:0000256" key="6">
    <source>
        <dbReference type="ARBA" id="ARBA00022970"/>
    </source>
</evidence>
<dbReference type="GO" id="GO:0005886">
    <property type="term" value="C:plasma membrane"/>
    <property type="evidence" value="ECO:0007669"/>
    <property type="project" value="UniProtKB-SubCell"/>
</dbReference>
<dbReference type="EMBL" id="ABXV02000022">
    <property type="protein sequence ID" value="EFB72637.1"/>
    <property type="molecule type" value="Genomic_DNA"/>
</dbReference>
<evidence type="ECO:0000313" key="12">
    <source>
        <dbReference type="Proteomes" id="UP000005512"/>
    </source>
</evidence>
<keyword evidence="8 10" id="KW-0472">Membrane</keyword>
<evidence type="ECO:0000256" key="8">
    <source>
        <dbReference type="ARBA" id="ARBA00023136"/>
    </source>
</evidence>
<keyword evidence="5 10" id="KW-0812">Transmembrane</keyword>
<dbReference type="GO" id="GO:0015190">
    <property type="term" value="F:L-leucine transmembrane transporter activity"/>
    <property type="evidence" value="ECO:0007669"/>
    <property type="project" value="TreeGrafter"/>
</dbReference>
<feature type="transmembrane region" description="Helical" evidence="10">
    <location>
        <begin position="229"/>
        <end position="252"/>
    </location>
</feature>
<evidence type="ECO:0000256" key="10">
    <source>
        <dbReference type="SAM" id="Phobius"/>
    </source>
</evidence>
<evidence type="ECO:0000313" key="11">
    <source>
        <dbReference type="EMBL" id="EFB72637.1"/>
    </source>
</evidence>
<evidence type="ECO:0000256" key="3">
    <source>
        <dbReference type="ARBA" id="ARBA00022475"/>
    </source>
</evidence>
<dbReference type="HOGENOM" id="CLU_039929_3_0_6"/>
<dbReference type="STRING" id="500637.PROVRUST_06239"/>
<keyword evidence="4" id="KW-0997">Cell inner membrane</keyword>
<reference evidence="11" key="1">
    <citation type="submission" date="2009-12" db="EMBL/GenBank/DDBJ databases">
        <authorList>
            <person name="Weinstock G."/>
            <person name="Sodergren E."/>
            <person name="Clifton S."/>
            <person name="Fulton L."/>
            <person name="Fulton B."/>
            <person name="Courtney L."/>
            <person name="Fronick C."/>
            <person name="Harrison M."/>
            <person name="Strong C."/>
            <person name="Farmer C."/>
            <person name="Delahaunty K."/>
            <person name="Markovic C."/>
            <person name="Hall O."/>
            <person name="Minx P."/>
            <person name="Tomlinson C."/>
            <person name="Mitreva M."/>
            <person name="Nelson J."/>
            <person name="Hou S."/>
            <person name="Wollam A."/>
            <person name="Pepin K.H."/>
            <person name="Johnson M."/>
            <person name="Bhonagiri V."/>
            <person name="Nash W.E."/>
            <person name="Warren W."/>
            <person name="Chinwalla A."/>
            <person name="Mardis E.R."/>
            <person name="Wilson R.K."/>
        </authorList>
    </citation>
    <scope>NUCLEOTIDE SEQUENCE [LARGE SCALE GENOMIC DNA]</scope>
    <source>
        <strain evidence="11">DSM 4541</strain>
    </source>
</reference>
<organism evidence="11 12">
    <name type="scientific">Providencia rustigianii DSM 4541</name>
    <dbReference type="NCBI Taxonomy" id="500637"/>
    <lineage>
        <taxon>Bacteria</taxon>
        <taxon>Pseudomonadati</taxon>
        <taxon>Pseudomonadota</taxon>
        <taxon>Gammaproteobacteria</taxon>
        <taxon>Enterobacterales</taxon>
        <taxon>Morganellaceae</taxon>
        <taxon>Providencia</taxon>
    </lineage>
</organism>
<evidence type="ECO:0000256" key="1">
    <source>
        <dbReference type="ARBA" id="ARBA00004429"/>
    </source>
</evidence>
<dbReference type="AlphaFoldDB" id="D1P216"/>
<evidence type="ECO:0000256" key="5">
    <source>
        <dbReference type="ARBA" id="ARBA00022692"/>
    </source>
</evidence>
<dbReference type="GO" id="GO:0015192">
    <property type="term" value="F:L-phenylalanine transmembrane transporter activity"/>
    <property type="evidence" value="ECO:0007669"/>
    <property type="project" value="TreeGrafter"/>
</dbReference>
<dbReference type="Pfam" id="PF02653">
    <property type="entry name" value="BPD_transp_2"/>
    <property type="match status" value="1"/>
</dbReference>
<dbReference type="InterPro" id="IPR001851">
    <property type="entry name" value="ABC_transp_permease"/>
</dbReference>
<feature type="transmembrane region" description="Helical" evidence="10">
    <location>
        <begin position="307"/>
        <end position="326"/>
    </location>
</feature>